<reference evidence="1 2" key="1">
    <citation type="submission" date="2015-11" db="EMBL/GenBank/DDBJ databases">
        <title>Expanding the genomic diversity of Burkholderia species for the development of highly accurate diagnostics.</title>
        <authorList>
            <person name="Sahl J."/>
            <person name="Keim P."/>
            <person name="Wagner D."/>
        </authorList>
    </citation>
    <scope>NUCLEOTIDE SEQUENCE [LARGE SCALE GENOMIC DNA]</scope>
    <source>
        <strain evidence="1 2">MSMB574WGS</strain>
    </source>
</reference>
<comment type="caution">
    <text evidence="1">The sequence shown here is derived from an EMBL/GenBank/DDBJ whole genome shotgun (WGS) entry which is preliminary data.</text>
</comment>
<gene>
    <name evidence="1" type="ORF">WT57_06675</name>
</gene>
<dbReference type="GO" id="GO:0016757">
    <property type="term" value="F:glycosyltransferase activity"/>
    <property type="evidence" value="ECO:0007669"/>
    <property type="project" value="TreeGrafter"/>
</dbReference>
<dbReference type="SUPFAM" id="SSF53756">
    <property type="entry name" value="UDP-Glycosyltransferase/glycogen phosphorylase"/>
    <property type="match status" value="1"/>
</dbReference>
<dbReference type="EMBL" id="LPJX01000001">
    <property type="protein sequence ID" value="KWF72281.1"/>
    <property type="molecule type" value="Genomic_DNA"/>
</dbReference>
<organism evidence="1 2">
    <name type="scientific">Burkholderia pseudomultivorans</name>
    <dbReference type="NCBI Taxonomy" id="1207504"/>
    <lineage>
        <taxon>Bacteria</taxon>
        <taxon>Pseudomonadati</taxon>
        <taxon>Pseudomonadota</taxon>
        <taxon>Betaproteobacteria</taxon>
        <taxon>Burkholderiales</taxon>
        <taxon>Burkholderiaceae</taxon>
        <taxon>Burkholderia</taxon>
        <taxon>Burkholderia cepacia complex</taxon>
    </lineage>
</organism>
<sequence length="384" mass="42401">MIVFIAAYSPPDRIAHTSLGAVRKIEFFLGLLARMSRDVLLVNTAHNESTWRKRHVREWTLAGSRIRELSLRTYPSRPVGKMLNLLEVNAVAREIGQHGKPSLIWIYNPYALESLLARALRTRYGKGVVLEFEDWMLARRAMHPKSTLDWMAWRYALPKPSLCLAVNKTLQNREAARSGCPTMLCPGVVSRKLTIACAQREPFSGTTSGKTVVGYFGSLNAEKGAEKVLALAEHADPAFEIHVCGAGPLSGAFEAAARRSNLLTFHGVLPEERLFERIAACDVLLNLHSPIEKMGSGVFPFKVIEYVASGRLVLSTSLPDIGIGEITGALQVVGHDLASILELLKDAAARYRDNRASIDRARTVAETMFGERGMEDAVRRLLNA</sequence>
<protein>
    <submittedName>
        <fullName evidence="1">Glycosyl transferase group 1</fullName>
    </submittedName>
</protein>
<dbReference type="Pfam" id="PF13692">
    <property type="entry name" value="Glyco_trans_1_4"/>
    <property type="match status" value="1"/>
</dbReference>
<dbReference type="Gene3D" id="3.40.50.2000">
    <property type="entry name" value="Glycogen Phosphorylase B"/>
    <property type="match status" value="1"/>
</dbReference>
<dbReference type="PANTHER" id="PTHR45947:SF3">
    <property type="entry name" value="SULFOQUINOVOSYL TRANSFERASE SQD2"/>
    <property type="match status" value="1"/>
</dbReference>
<accession>A0A132F7T4</accession>
<dbReference type="InterPro" id="IPR050194">
    <property type="entry name" value="Glycosyltransferase_grp1"/>
</dbReference>
<dbReference type="Proteomes" id="UP000061512">
    <property type="component" value="Unassembled WGS sequence"/>
</dbReference>
<name>A0A132F7T4_9BURK</name>
<keyword evidence="1" id="KW-0808">Transferase</keyword>
<dbReference type="PANTHER" id="PTHR45947">
    <property type="entry name" value="SULFOQUINOVOSYL TRANSFERASE SQD2"/>
    <property type="match status" value="1"/>
</dbReference>
<evidence type="ECO:0000313" key="1">
    <source>
        <dbReference type="EMBL" id="KWF72281.1"/>
    </source>
</evidence>
<dbReference type="RefSeq" id="WP_060295733.1">
    <property type="nucleotide sequence ID" value="NZ_LPJX01000001.1"/>
</dbReference>
<evidence type="ECO:0000313" key="2">
    <source>
        <dbReference type="Proteomes" id="UP000061512"/>
    </source>
</evidence>
<dbReference type="AlphaFoldDB" id="A0A132F7T4"/>
<proteinExistence type="predicted"/>